<name>A0AAE0FP34_9CHLO</name>
<organism evidence="3 4">
    <name type="scientific">Cymbomonas tetramitiformis</name>
    <dbReference type="NCBI Taxonomy" id="36881"/>
    <lineage>
        <taxon>Eukaryota</taxon>
        <taxon>Viridiplantae</taxon>
        <taxon>Chlorophyta</taxon>
        <taxon>Pyramimonadophyceae</taxon>
        <taxon>Pyramimonadales</taxon>
        <taxon>Pyramimonadaceae</taxon>
        <taxon>Cymbomonas</taxon>
    </lineage>
</organism>
<evidence type="ECO:0000259" key="2">
    <source>
        <dbReference type="Pfam" id="PF03407"/>
    </source>
</evidence>
<dbReference type="EMBL" id="LGRX02015756">
    <property type="protein sequence ID" value="KAK3263068.1"/>
    <property type="molecule type" value="Genomic_DNA"/>
</dbReference>
<accession>A0AAE0FP34</accession>
<dbReference type="Pfam" id="PF03407">
    <property type="entry name" value="Nucleotid_trans"/>
    <property type="match status" value="1"/>
</dbReference>
<sequence length="457" mass="50380">MRGCSFAYALLNLTNVKCNVLICFLTLLICQAHFMPLVSAGRPRPRHAESHTTSNGNSVAAPGSNVAPNAKAPGTMGGAIFMGEEIKTVAQLEAACRRYETQGDPGAAVGHGELILTVVDLAHEEYTYASTSNMMYHLSNVGRVQNLLLIGADNRTCTELRERYIPCFEDGLTGSWMLDETPPLGRAGVIKWFFLNRILAMKKYSVLYMDTDVVTLHDPFFEWGNPTSIPYDLQALSDYPDFTRNWTQWNRPCPLYDPGGADPLDMPVKMCASTGFMFMRPSEANNVFTSAMIQAITNQPDWWEGKIAQRVMLSYSFSEGYMPGLAVRLLDGSEYANTKAMRVQQQSSAGGIDQAHQARMVVLKASGVNVKEKDLELKEMGKWHPEEWAQNLMKTYKVVESNKLTEAVLEVMVNETKFGKVATAPVSTAPLLSDGSVQVPVQPAEPVLEVDDTPSVG</sequence>
<keyword evidence="4" id="KW-1185">Reference proteome</keyword>
<dbReference type="InterPro" id="IPR005069">
    <property type="entry name" value="Nucl-diP-sugar_transferase"/>
</dbReference>
<proteinExistence type="predicted"/>
<protein>
    <recommendedName>
        <fullName evidence="2">Nucleotide-diphospho-sugar transferase domain-containing protein</fullName>
    </recommendedName>
</protein>
<evidence type="ECO:0000313" key="4">
    <source>
        <dbReference type="Proteomes" id="UP001190700"/>
    </source>
</evidence>
<evidence type="ECO:0000256" key="1">
    <source>
        <dbReference type="SAM" id="MobiDB-lite"/>
    </source>
</evidence>
<comment type="caution">
    <text evidence="3">The sequence shown here is derived from an EMBL/GenBank/DDBJ whole genome shotgun (WGS) entry which is preliminary data.</text>
</comment>
<gene>
    <name evidence="3" type="ORF">CYMTET_28108</name>
</gene>
<evidence type="ECO:0000313" key="3">
    <source>
        <dbReference type="EMBL" id="KAK3263068.1"/>
    </source>
</evidence>
<feature type="domain" description="Nucleotide-diphospho-sugar transferase" evidence="2">
    <location>
        <begin position="144"/>
        <end position="335"/>
    </location>
</feature>
<dbReference type="AlphaFoldDB" id="A0AAE0FP34"/>
<feature type="region of interest" description="Disordered" evidence="1">
    <location>
        <begin position="41"/>
        <end position="65"/>
    </location>
</feature>
<reference evidence="3 4" key="1">
    <citation type="journal article" date="2015" name="Genome Biol. Evol.">
        <title>Comparative Genomics of a Bacterivorous Green Alga Reveals Evolutionary Causalities and Consequences of Phago-Mixotrophic Mode of Nutrition.</title>
        <authorList>
            <person name="Burns J.A."/>
            <person name="Paasch A."/>
            <person name="Narechania A."/>
            <person name="Kim E."/>
        </authorList>
    </citation>
    <scope>NUCLEOTIDE SEQUENCE [LARGE SCALE GENOMIC DNA]</scope>
    <source>
        <strain evidence="3 4">PLY_AMNH</strain>
    </source>
</reference>
<dbReference type="Proteomes" id="UP001190700">
    <property type="component" value="Unassembled WGS sequence"/>
</dbReference>